<evidence type="ECO:0000259" key="6">
    <source>
        <dbReference type="Pfam" id="PF13382"/>
    </source>
</evidence>
<protein>
    <recommendedName>
        <fullName evidence="2">adenine deaminase</fullName>
        <ecNumber evidence="2">3.5.4.2</ecNumber>
    </recommendedName>
</protein>
<comment type="similarity">
    <text evidence="1">Belongs to the metallo-dependent hydrolases superfamily. Adenine deaminase family.</text>
</comment>
<dbReference type="KEGG" id="prt:AUC31_05405"/>
<evidence type="ECO:0000256" key="4">
    <source>
        <dbReference type="ARBA" id="ARBA00047720"/>
    </source>
</evidence>
<dbReference type="RefSeq" id="WP_058381402.1">
    <property type="nucleotide sequence ID" value="NZ_CP013659.2"/>
</dbReference>
<proteinExistence type="inferred from homology"/>
<dbReference type="EC" id="3.5.4.2" evidence="2"/>
<evidence type="ECO:0000259" key="5">
    <source>
        <dbReference type="Pfam" id="PF01979"/>
    </source>
</evidence>
<dbReference type="InterPro" id="IPR032466">
    <property type="entry name" value="Metal_Hydrolase"/>
</dbReference>
<feature type="domain" description="Amidohydrolase-related" evidence="5">
    <location>
        <begin position="76"/>
        <end position="357"/>
    </location>
</feature>
<dbReference type="Gene3D" id="3.20.20.140">
    <property type="entry name" value="Metal-dependent hydrolases"/>
    <property type="match status" value="1"/>
</dbReference>
<dbReference type="SUPFAM" id="SSF51556">
    <property type="entry name" value="Metallo-dependent hydrolases"/>
    <property type="match status" value="1"/>
</dbReference>
<dbReference type="InterPro" id="IPR006680">
    <property type="entry name" value="Amidohydro-rel"/>
</dbReference>
<reference evidence="7" key="1">
    <citation type="submission" date="2016-01" db="EMBL/GenBank/DDBJ databases">
        <title>Complete genome of Planococcus rifietoensis type strain M8.</title>
        <authorList>
            <person name="See-Too W.S."/>
        </authorList>
    </citation>
    <scope>NUCLEOTIDE SEQUENCE [LARGE SCALE GENOMIC DNA]</scope>
    <source>
        <strain evidence="7">M8</strain>
    </source>
</reference>
<dbReference type="EMBL" id="CP013659">
    <property type="protein sequence ID" value="ALS74695.1"/>
    <property type="molecule type" value="Genomic_DNA"/>
</dbReference>
<keyword evidence="8" id="KW-1185">Reference proteome</keyword>
<name>A0A0U2P9X7_9BACL</name>
<dbReference type="SUPFAM" id="SSF51338">
    <property type="entry name" value="Composite domain of metallo-dependent hydrolases"/>
    <property type="match status" value="1"/>
</dbReference>
<evidence type="ECO:0000256" key="1">
    <source>
        <dbReference type="ARBA" id="ARBA00006773"/>
    </source>
</evidence>
<dbReference type="OrthoDB" id="9775607at2"/>
<gene>
    <name evidence="7" type="ORF">AUC31_05405</name>
</gene>
<dbReference type="Proteomes" id="UP000067683">
    <property type="component" value="Chromosome"/>
</dbReference>
<dbReference type="InterPro" id="IPR026912">
    <property type="entry name" value="Adenine_deam_C"/>
</dbReference>
<comment type="catalytic activity">
    <reaction evidence="4">
        <text>adenine + H2O + H(+) = hypoxanthine + NH4(+)</text>
        <dbReference type="Rhea" id="RHEA:23688"/>
        <dbReference type="ChEBI" id="CHEBI:15377"/>
        <dbReference type="ChEBI" id="CHEBI:15378"/>
        <dbReference type="ChEBI" id="CHEBI:16708"/>
        <dbReference type="ChEBI" id="CHEBI:17368"/>
        <dbReference type="ChEBI" id="CHEBI:28938"/>
        <dbReference type="EC" id="3.5.4.2"/>
    </reaction>
</comment>
<accession>A0A0U2P9X7</accession>
<dbReference type="PANTHER" id="PTHR11113:SF6">
    <property type="entry name" value="ADENINE DEAMINASE YERA-RELATED"/>
    <property type="match status" value="1"/>
</dbReference>
<evidence type="ECO:0000313" key="8">
    <source>
        <dbReference type="Proteomes" id="UP000067683"/>
    </source>
</evidence>
<dbReference type="Gene3D" id="2.30.40.10">
    <property type="entry name" value="Urease, subunit C, domain 1"/>
    <property type="match status" value="1"/>
</dbReference>
<organism evidence="7 8">
    <name type="scientific">Planococcus rifietoensis</name>
    <dbReference type="NCBI Taxonomy" id="200991"/>
    <lineage>
        <taxon>Bacteria</taxon>
        <taxon>Bacillati</taxon>
        <taxon>Bacillota</taxon>
        <taxon>Bacilli</taxon>
        <taxon>Bacillales</taxon>
        <taxon>Caryophanaceae</taxon>
        <taxon>Planococcus</taxon>
    </lineage>
</organism>
<evidence type="ECO:0000256" key="2">
    <source>
        <dbReference type="ARBA" id="ARBA00012782"/>
    </source>
</evidence>
<dbReference type="STRING" id="200991.AUC31_05405"/>
<dbReference type="Pfam" id="PF13382">
    <property type="entry name" value="Adenine_deam_C"/>
    <property type="match status" value="1"/>
</dbReference>
<dbReference type="AlphaFoldDB" id="A0A0U2P9X7"/>
<sequence length="579" mass="65316">MVNPLWRNTEIRKQLKIVSKELSPDLVLTNATYLHGIFKKWMTGNIWINGDRIIYAGQDMPKIDDSTEVVDVSDKWIVPGYIEPHVHPYQLYNPQQFADYAAQGGTTGFISDNLPLFLSLENEKAFTLLDRMAELPFTFYWWTRFDSQTELVGEDQKFTSKAVGEWLERPDVILGGELTGWPKLLAGDDQMLYWIQKAKISLKKIEGHFPGASEKTLARMKLLGADGDHEAMTVDEVEMRLLHGYGVTLRHSSIRPDLPQLLSGIVERELNVFDKLMMTTDGSTPVFHKDGVMDLCIQIALDAGVPAIDAYMMASYNVARYYNLTSLHGLIATGRYANLNILDSIDNPVPSGVISKGGWLKRDGQKVRSLDDVDWSVLPELNLDFELTDDDFQFSMPFGVDMVNDVITKPYSVSVDTNVERLSKEHGESFLMLIDRNGKWRVNTLIKGFATEVDGFASSYTNTGDIVLIGKSRQDMWQAFERVKRLKGGIVLIEDGEIVCELPLPIGGIMSDLPMEPLMEQETALKSALKERGYEHGDAVYTLLFLMATHLPYVRITQKGIYDVMNKTILFPAFMRGQG</sequence>
<dbReference type="PANTHER" id="PTHR11113">
    <property type="entry name" value="N-ACETYLGLUCOSAMINE-6-PHOSPHATE DEACETYLASE"/>
    <property type="match status" value="1"/>
</dbReference>
<dbReference type="Pfam" id="PF01979">
    <property type="entry name" value="Amidohydro_1"/>
    <property type="match status" value="1"/>
</dbReference>
<feature type="domain" description="Adenine deaminase C-terminal" evidence="6">
    <location>
        <begin position="406"/>
        <end position="567"/>
    </location>
</feature>
<keyword evidence="3" id="KW-0378">Hydrolase</keyword>
<dbReference type="InterPro" id="IPR011059">
    <property type="entry name" value="Metal-dep_hydrolase_composite"/>
</dbReference>
<evidence type="ECO:0000256" key="3">
    <source>
        <dbReference type="ARBA" id="ARBA00022801"/>
    </source>
</evidence>
<evidence type="ECO:0000313" key="7">
    <source>
        <dbReference type="EMBL" id="ALS74695.1"/>
    </source>
</evidence>
<dbReference type="GO" id="GO:0000034">
    <property type="term" value="F:adenine deaminase activity"/>
    <property type="evidence" value="ECO:0007669"/>
    <property type="project" value="UniProtKB-EC"/>
</dbReference>